<gene>
    <name evidence="6" type="ORF">ZIOFF_013345</name>
</gene>
<dbReference type="InterPro" id="IPR029054">
    <property type="entry name" value="dUTPase-like"/>
</dbReference>
<dbReference type="GO" id="GO:0000287">
    <property type="term" value="F:magnesium ion binding"/>
    <property type="evidence" value="ECO:0007669"/>
    <property type="project" value="InterPro"/>
</dbReference>
<name>A0A8J5LNT9_ZINOF</name>
<reference evidence="6 7" key="1">
    <citation type="submission" date="2020-08" db="EMBL/GenBank/DDBJ databases">
        <title>Plant Genome Project.</title>
        <authorList>
            <person name="Zhang R.-G."/>
        </authorList>
    </citation>
    <scope>NUCLEOTIDE SEQUENCE [LARGE SCALE GENOMIC DNA]</scope>
    <source>
        <tissue evidence="6">Rhizome</tissue>
    </source>
</reference>
<evidence type="ECO:0000313" key="7">
    <source>
        <dbReference type="Proteomes" id="UP000734854"/>
    </source>
</evidence>
<dbReference type="PANTHER" id="PTHR11241">
    <property type="entry name" value="DEOXYURIDINE 5'-TRIPHOSPHATE NUCLEOTIDOHYDROLASE"/>
    <property type="match status" value="1"/>
</dbReference>
<protein>
    <recommendedName>
        <fullName evidence="3">dUTP diphosphatase</fullName>
        <ecNumber evidence="3">3.6.1.23</ecNumber>
    </recommendedName>
</protein>
<dbReference type="GO" id="GO:0006226">
    <property type="term" value="P:dUMP biosynthetic process"/>
    <property type="evidence" value="ECO:0007669"/>
    <property type="project" value="InterPro"/>
</dbReference>
<dbReference type="Gene3D" id="2.70.40.10">
    <property type="match status" value="1"/>
</dbReference>
<dbReference type="EMBL" id="JACMSC010000004">
    <property type="protein sequence ID" value="KAG6523485.1"/>
    <property type="molecule type" value="Genomic_DNA"/>
</dbReference>
<evidence type="ECO:0000256" key="1">
    <source>
        <dbReference type="ARBA" id="ARBA00005142"/>
    </source>
</evidence>
<keyword evidence="4" id="KW-0546">Nucleotide metabolism</keyword>
<keyword evidence="7" id="KW-1185">Reference proteome</keyword>
<evidence type="ECO:0000259" key="5">
    <source>
        <dbReference type="Pfam" id="PF00692"/>
    </source>
</evidence>
<dbReference type="Proteomes" id="UP000734854">
    <property type="component" value="Unassembled WGS sequence"/>
</dbReference>
<organism evidence="6 7">
    <name type="scientific">Zingiber officinale</name>
    <name type="common">Ginger</name>
    <name type="synonym">Amomum zingiber</name>
    <dbReference type="NCBI Taxonomy" id="94328"/>
    <lineage>
        <taxon>Eukaryota</taxon>
        <taxon>Viridiplantae</taxon>
        <taxon>Streptophyta</taxon>
        <taxon>Embryophyta</taxon>
        <taxon>Tracheophyta</taxon>
        <taxon>Spermatophyta</taxon>
        <taxon>Magnoliopsida</taxon>
        <taxon>Liliopsida</taxon>
        <taxon>Zingiberales</taxon>
        <taxon>Zingiberaceae</taxon>
        <taxon>Zingiber</taxon>
    </lineage>
</organism>
<dbReference type="InterPro" id="IPR036157">
    <property type="entry name" value="dUTPase-like_sf"/>
</dbReference>
<dbReference type="PANTHER" id="PTHR11241:SF0">
    <property type="entry name" value="DEOXYURIDINE 5'-TRIPHOSPHATE NUCLEOTIDOHYDROLASE"/>
    <property type="match status" value="1"/>
</dbReference>
<feature type="domain" description="dUTPase-like" evidence="5">
    <location>
        <begin position="195"/>
        <end position="247"/>
    </location>
</feature>
<evidence type="ECO:0000313" key="6">
    <source>
        <dbReference type="EMBL" id="KAG6523485.1"/>
    </source>
</evidence>
<sequence length="249" mass="28551">MPTQHRVYQYYSEEDILCVEENQVDLSLVTQQSHQILQEAGFHHIHMGLVMIRIYTLYRRDTGIMVLVVLRDTRWRGNRSIIAIMEMDLTIDYLASRGVIALPGTRFTTEELRQQRWILQPSTRRSPMAPTRLQTHALQDDSVSLQFQGYTHILGERGVQINQEDEEITSPKQEILAMMRESYEELYVQKLHPDATLPTRKMNGSAGYDLSIIHTYDIGAGDRELLATGIAVAIPEGHYERVAPRSGTV</sequence>
<accession>A0A8J5LNT9</accession>
<dbReference type="GO" id="GO:0004170">
    <property type="term" value="F:dUTP diphosphatase activity"/>
    <property type="evidence" value="ECO:0007669"/>
    <property type="project" value="UniProtKB-EC"/>
</dbReference>
<comment type="caution">
    <text evidence="6">The sequence shown here is derived from an EMBL/GenBank/DDBJ whole genome shotgun (WGS) entry which is preliminary data.</text>
</comment>
<dbReference type="InterPro" id="IPR008181">
    <property type="entry name" value="dUTPase"/>
</dbReference>
<proteinExistence type="inferred from homology"/>
<comment type="pathway">
    <text evidence="1">Pyrimidine metabolism; dUMP biosynthesis; dUMP from dCTP (dUTP route): step 2/2.</text>
</comment>
<dbReference type="AlphaFoldDB" id="A0A8J5LNT9"/>
<evidence type="ECO:0000256" key="2">
    <source>
        <dbReference type="ARBA" id="ARBA00006581"/>
    </source>
</evidence>
<dbReference type="Pfam" id="PF00692">
    <property type="entry name" value="dUTPase"/>
    <property type="match status" value="1"/>
</dbReference>
<comment type="similarity">
    <text evidence="2">Belongs to the dUTPase family.</text>
</comment>
<dbReference type="SUPFAM" id="SSF51283">
    <property type="entry name" value="dUTPase-like"/>
    <property type="match status" value="1"/>
</dbReference>
<dbReference type="EC" id="3.6.1.23" evidence="3"/>
<dbReference type="GO" id="GO:0046081">
    <property type="term" value="P:dUTP catabolic process"/>
    <property type="evidence" value="ECO:0007669"/>
    <property type="project" value="InterPro"/>
</dbReference>
<evidence type="ECO:0000256" key="3">
    <source>
        <dbReference type="ARBA" id="ARBA00012379"/>
    </source>
</evidence>
<evidence type="ECO:0000256" key="4">
    <source>
        <dbReference type="ARBA" id="ARBA00023080"/>
    </source>
</evidence>